<dbReference type="AlphaFoldDB" id="A0A4R3L1A8"/>
<dbReference type="OrthoDB" id="9785180at2"/>
<comment type="caution">
    <text evidence="1">The sequence shown here is derived from an EMBL/GenBank/DDBJ whole genome shotgun (WGS) entry which is preliminary data.</text>
</comment>
<accession>A0A4R3L1A8</accession>
<keyword evidence="2" id="KW-1185">Reference proteome</keyword>
<protein>
    <recommendedName>
        <fullName evidence="3">PpiC domain-containing protein</fullName>
    </recommendedName>
</protein>
<dbReference type="Proteomes" id="UP000295807">
    <property type="component" value="Unassembled WGS sequence"/>
</dbReference>
<dbReference type="EMBL" id="SMAD01000001">
    <property type="protein sequence ID" value="TCS90192.1"/>
    <property type="molecule type" value="Genomic_DNA"/>
</dbReference>
<organism evidence="1 2">
    <name type="scientific">Anseongella ginsenosidimutans</name>
    <dbReference type="NCBI Taxonomy" id="496056"/>
    <lineage>
        <taxon>Bacteria</taxon>
        <taxon>Pseudomonadati</taxon>
        <taxon>Bacteroidota</taxon>
        <taxon>Sphingobacteriia</taxon>
        <taxon>Sphingobacteriales</taxon>
        <taxon>Sphingobacteriaceae</taxon>
        <taxon>Anseongella</taxon>
    </lineage>
</organism>
<dbReference type="PROSITE" id="PS51257">
    <property type="entry name" value="PROKAR_LIPOPROTEIN"/>
    <property type="match status" value="1"/>
</dbReference>
<reference evidence="1 2" key="1">
    <citation type="submission" date="2019-03" db="EMBL/GenBank/DDBJ databases">
        <title>Genomic Encyclopedia of Type Strains, Phase IV (KMG-IV): sequencing the most valuable type-strain genomes for metagenomic binning, comparative biology and taxonomic classification.</title>
        <authorList>
            <person name="Goeker M."/>
        </authorList>
    </citation>
    <scope>NUCLEOTIDE SEQUENCE [LARGE SCALE GENOMIC DNA]</scope>
    <source>
        <strain evidence="1 2">DSM 21100</strain>
    </source>
</reference>
<proteinExistence type="predicted"/>
<evidence type="ECO:0008006" key="3">
    <source>
        <dbReference type="Google" id="ProtNLM"/>
    </source>
</evidence>
<name>A0A4R3L1A8_9SPHI</name>
<dbReference type="RefSeq" id="WP_132127645.1">
    <property type="nucleotide sequence ID" value="NZ_CP042432.1"/>
</dbReference>
<evidence type="ECO:0000313" key="2">
    <source>
        <dbReference type="Proteomes" id="UP000295807"/>
    </source>
</evidence>
<sequence length="280" mass="32549">MRNVCSWAFLVVIVSCSSARKEELPVARVYQEYLYPSDLEGVVPADVKGADSVQIIRSYIDNWVRQAVILHKAEQNIAVNEMDFQKQVADYKNSLMIYYYEQALVNEQLDTLITENEARAYYDENKENFLLSRDVYRVAYAELAANAPDLLDIKEKLLDPSPETISELTRYCLLHARSFSFADTSWYSFRELSAFLPADSVGEMNVSPGRVFEIKNKNTVFLIAFRELRKKDSISPYGMERQNIRHLILNQRRLDLLSEMENEVFNEALQNNEFEIYSNE</sequence>
<gene>
    <name evidence="1" type="ORF">EDD80_101391</name>
</gene>
<evidence type="ECO:0000313" key="1">
    <source>
        <dbReference type="EMBL" id="TCS90192.1"/>
    </source>
</evidence>